<evidence type="ECO:0000313" key="2">
    <source>
        <dbReference type="Proteomes" id="UP000242972"/>
    </source>
</evidence>
<comment type="caution">
    <text evidence="1">The sequence shown here is derived from an EMBL/GenBank/DDBJ whole genome shotgun (WGS) entry which is preliminary data.</text>
</comment>
<protein>
    <recommendedName>
        <fullName evidence="3">YtkA-like domain-containing protein</fullName>
    </recommendedName>
</protein>
<accession>A0A2T2XD01</accession>
<dbReference type="PROSITE" id="PS51257">
    <property type="entry name" value="PROKAR_LIPOPROTEIN"/>
    <property type="match status" value="1"/>
</dbReference>
<reference evidence="1 2" key="1">
    <citation type="journal article" date="2014" name="BMC Genomics">
        <title>Comparison of environmental and isolate Sulfobacillus genomes reveals diverse carbon, sulfur, nitrogen, and hydrogen metabolisms.</title>
        <authorList>
            <person name="Justice N.B."/>
            <person name="Norman A."/>
            <person name="Brown C.T."/>
            <person name="Singh A."/>
            <person name="Thomas B.C."/>
            <person name="Banfield J.F."/>
        </authorList>
    </citation>
    <scope>NUCLEOTIDE SEQUENCE [LARGE SCALE GENOMIC DNA]</scope>
    <source>
        <strain evidence="1">AMDSBA4</strain>
    </source>
</reference>
<evidence type="ECO:0008006" key="3">
    <source>
        <dbReference type="Google" id="ProtNLM"/>
    </source>
</evidence>
<sequence>MARPGHRYLLAIATLTILGLTGCGSQNNAIVSPPESVHNSAMSVKINWTPNPLVALKTNHLTVTVDNSEGHSISQGVTVAVRLTMIGMSMPPTVVPMHILTPQAQFTGQVVPVMAGPWALTLTVNTQGQHLTKTWNVLVDN</sequence>
<evidence type="ECO:0000313" key="1">
    <source>
        <dbReference type="EMBL" id="PSR32338.1"/>
    </source>
</evidence>
<proteinExistence type="predicted"/>
<dbReference type="Proteomes" id="UP000242972">
    <property type="component" value="Unassembled WGS sequence"/>
</dbReference>
<name>A0A2T2XD01_9FIRM</name>
<dbReference type="EMBL" id="PXYW01000044">
    <property type="protein sequence ID" value="PSR32338.1"/>
    <property type="molecule type" value="Genomic_DNA"/>
</dbReference>
<organism evidence="1 2">
    <name type="scientific">Sulfobacillus benefaciens</name>
    <dbReference type="NCBI Taxonomy" id="453960"/>
    <lineage>
        <taxon>Bacteria</taxon>
        <taxon>Bacillati</taxon>
        <taxon>Bacillota</taxon>
        <taxon>Clostridia</taxon>
        <taxon>Eubacteriales</taxon>
        <taxon>Clostridiales Family XVII. Incertae Sedis</taxon>
        <taxon>Sulfobacillus</taxon>
    </lineage>
</organism>
<gene>
    <name evidence="1" type="ORF">C7B46_14705</name>
</gene>
<dbReference type="AlphaFoldDB" id="A0A2T2XD01"/>